<dbReference type="EMBL" id="JAEPRD010000007">
    <property type="protein sequence ID" value="KAG2211829.1"/>
    <property type="molecule type" value="Genomic_DNA"/>
</dbReference>
<accession>A0A8H7RI10</accession>
<feature type="domain" description="Cas1p 10 TM acyl transferase" evidence="13">
    <location>
        <begin position="292"/>
        <end position="734"/>
    </location>
</feature>
<evidence type="ECO:0000256" key="10">
    <source>
        <dbReference type="ARBA" id="ARBA00023274"/>
    </source>
</evidence>
<organism evidence="14 15">
    <name type="scientific">Mucor saturninus</name>
    <dbReference type="NCBI Taxonomy" id="64648"/>
    <lineage>
        <taxon>Eukaryota</taxon>
        <taxon>Fungi</taxon>
        <taxon>Fungi incertae sedis</taxon>
        <taxon>Mucoromycota</taxon>
        <taxon>Mucoromycotina</taxon>
        <taxon>Mucoromycetes</taxon>
        <taxon>Mucorales</taxon>
        <taxon>Mucorineae</taxon>
        <taxon>Mucoraceae</taxon>
        <taxon>Mucor</taxon>
    </lineage>
</organism>
<evidence type="ECO:0000256" key="12">
    <source>
        <dbReference type="SAM" id="Phobius"/>
    </source>
</evidence>
<dbReference type="Gene3D" id="1.10.1620.10">
    <property type="entry name" value="Ribosomal protein L39e"/>
    <property type="match status" value="1"/>
</dbReference>
<dbReference type="InterPro" id="IPR023626">
    <property type="entry name" value="Ribosomal_eL39_dom_sf"/>
</dbReference>
<evidence type="ECO:0000259" key="13">
    <source>
        <dbReference type="Pfam" id="PF07779"/>
    </source>
</evidence>
<feature type="transmembrane region" description="Helical" evidence="12">
    <location>
        <begin position="370"/>
        <end position="391"/>
    </location>
</feature>
<keyword evidence="7 12" id="KW-1133">Transmembrane helix</keyword>
<dbReference type="GO" id="GO:0005840">
    <property type="term" value="C:ribosome"/>
    <property type="evidence" value="ECO:0007669"/>
    <property type="project" value="UniProtKB-KW"/>
</dbReference>
<dbReference type="PANTHER" id="PTHR13533:SF1">
    <property type="entry name" value="N-ACETYLNEURAMINATE 9-O-ACETYLTRANSFERASE"/>
    <property type="match status" value="1"/>
</dbReference>
<evidence type="ECO:0000256" key="7">
    <source>
        <dbReference type="ARBA" id="ARBA00022989"/>
    </source>
</evidence>
<gene>
    <name evidence="14" type="ORF">INT47_004515</name>
</gene>
<dbReference type="GO" id="GO:0016020">
    <property type="term" value="C:membrane"/>
    <property type="evidence" value="ECO:0007669"/>
    <property type="project" value="UniProtKB-SubCell"/>
</dbReference>
<dbReference type="GO" id="GO:0003735">
    <property type="term" value="F:structural constituent of ribosome"/>
    <property type="evidence" value="ECO:0007669"/>
    <property type="project" value="InterPro"/>
</dbReference>
<dbReference type="GO" id="GO:1990904">
    <property type="term" value="C:ribonucleoprotein complex"/>
    <property type="evidence" value="ECO:0007669"/>
    <property type="project" value="UniProtKB-KW"/>
</dbReference>
<keyword evidence="4" id="KW-0808">Transferase</keyword>
<keyword evidence="9" id="KW-0325">Glycoprotein</keyword>
<feature type="transmembrane region" description="Helical" evidence="12">
    <location>
        <begin position="489"/>
        <end position="510"/>
    </location>
</feature>
<dbReference type="AlphaFoldDB" id="A0A8H7RI10"/>
<dbReference type="Pfam" id="PF07779">
    <property type="entry name" value="Cas1_AcylT"/>
    <property type="match status" value="1"/>
</dbReference>
<comment type="similarity">
    <text evidence="3">Belongs to the PC-esterase family. CASD1 subfamily.</text>
</comment>
<proteinExistence type="inferred from homology"/>
<feature type="transmembrane region" description="Helical" evidence="12">
    <location>
        <begin position="303"/>
        <end position="329"/>
    </location>
</feature>
<feature type="transmembrane region" description="Helical" evidence="12">
    <location>
        <begin position="700"/>
        <end position="720"/>
    </location>
</feature>
<dbReference type="GO" id="GO:0005975">
    <property type="term" value="P:carbohydrate metabolic process"/>
    <property type="evidence" value="ECO:0007669"/>
    <property type="project" value="TreeGrafter"/>
</dbReference>
<dbReference type="OrthoDB" id="1932925at2759"/>
<sequence>MGASSDSTIIKTIRYSCLATFILVIFGALGRYILEPNDRTRCSSLLEEGWWIDDSYKNWQPSGCMMHSYKATDMSTCLSHSRVVYVGDSLVRQQFFAALQLVRPNVDTSGESHVHRKYVFNEEKLTMEFWWDPYLNTTEILKGTSPALKPSLLVVGTGAWQMHYLGKNYFEHFQSSMDSLFETVSTHSIADAMLVSPVEIPQYDKLSPARRASMTIEKIEKMNDYLRQKQSEYVDPKTRTGIPFIWNEIGAHLSNVTDDGLHFKQTVTSLQAQIALNYRCNDELDKKFPMGTTCCFTYPRPRWYQNILILLFLIWVPTGFFVSTATTSGSLTRKLFPGTKLLNALFIFGLCVMYMYLGDRTQLFGKIHKNFNPTIFTGLMIGTAVLGMAKLSHKKEGDGGFLNRHQTDEWKGWMQVIILVYHFCGASGTSGIYNAVRILVAAYLFQTGYGHFFFFYKKADFGITRVLNVMVRLNFLTFVLQYLMDTDYLSYYFTPLVSFWFLAIWIIMYVGHTWNKHPGFMLCKLLIACVLTTLFIKVPGILEFLFSVLQTCFNVQWNAAEWRFRLALDAYIVYIGMLCAYAYIKISEHKLTDHPKWSSVKLAAIFCSAIATVWYFWFELTRKDKYVYNDSHPYISFIPILAFIVLRNSSLYLRNTHSEFFAFIGKISLETFIGQFHMWLAGDTKGLLVLFMRSSWVQGLGWWINLCLSSCLFIFVCYYMSQSTQEISSWLCKTMLHKYTLTPASSSATGEYQAVPLLPTTTSLAEGVDRPKNEEGEEDIWDASLTEKKPHMVTRFFDDTRVKSLLFLLLVGLPSQKTFITKVKLGKAKKQNRPLPHWFRLKTDTKIRWNAKRRNWRHTKLNI</sequence>
<evidence type="ECO:0000256" key="9">
    <source>
        <dbReference type="ARBA" id="ARBA00023180"/>
    </source>
</evidence>
<keyword evidence="15" id="KW-1185">Reference proteome</keyword>
<feature type="transmembrane region" description="Helical" evidence="12">
    <location>
        <begin position="12"/>
        <end position="34"/>
    </location>
</feature>
<keyword evidence="5 12" id="KW-0812">Transmembrane</keyword>
<dbReference type="InterPro" id="IPR012419">
    <property type="entry name" value="Cas1_AcylTrans_dom"/>
</dbReference>
<evidence type="ECO:0000256" key="4">
    <source>
        <dbReference type="ARBA" id="ARBA00022679"/>
    </source>
</evidence>
<comment type="similarity">
    <text evidence="2">Belongs to the eukaryotic ribosomal protein eL39 family.</text>
</comment>
<dbReference type="InterPro" id="IPR000077">
    <property type="entry name" value="Ribosomal_eL39"/>
</dbReference>
<dbReference type="SUPFAM" id="SSF48662">
    <property type="entry name" value="Ribosomal protein L39e"/>
    <property type="match status" value="1"/>
</dbReference>
<feature type="transmembrane region" description="Helical" evidence="12">
    <location>
        <begin position="566"/>
        <end position="586"/>
    </location>
</feature>
<evidence type="ECO:0000256" key="2">
    <source>
        <dbReference type="ARBA" id="ARBA00009339"/>
    </source>
</evidence>
<dbReference type="PANTHER" id="PTHR13533">
    <property type="entry name" value="N-ACETYLNEURAMINATE 9-O-ACETYLTRANSFERASE"/>
    <property type="match status" value="1"/>
</dbReference>
<evidence type="ECO:0000256" key="1">
    <source>
        <dbReference type="ARBA" id="ARBA00004141"/>
    </source>
</evidence>
<evidence type="ECO:0000313" key="15">
    <source>
        <dbReference type="Proteomes" id="UP000603453"/>
    </source>
</evidence>
<dbReference type="GO" id="GO:0005794">
    <property type="term" value="C:Golgi apparatus"/>
    <property type="evidence" value="ECO:0007669"/>
    <property type="project" value="TreeGrafter"/>
</dbReference>
<name>A0A8H7RI10_9FUNG</name>
<dbReference type="GO" id="GO:0006412">
    <property type="term" value="P:translation"/>
    <property type="evidence" value="ECO:0007669"/>
    <property type="project" value="InterPro"/>
</dbReference>
<evidence type="ECO:0000256" key="8">
    <source>
        <dbReference type="ARBA" id="ARBA00023136"/>
    </source>
</evidence>
<evidence type="ECO:0000256" key="6">
    <source>
        <dbReference type="ARBA" id="ARBA00022980"/>
    </source>
</evidence>
<feature type="transmembrane region" description="Helical" evidence="12">
    <location>
        <begin position="463"/>
        <end position="483"/>
    </location>
</feature>
<feature type="transmembrane region" description="Helical" evidence="12">
    <location>
        <begin position="412"/>
        <end position="432"/>
    </location>
</feature>
<feature type="transmembrane region" description="Helical" evidence="12">
    <location>
        <begin position="660"/>
        <end position="680"/>
    </location>
</feature>
<feature type="transmembrane region" description="Helical" evidence="12">
    <location>
        <begin position="341"/>
        <end position="358"/>
    </location>
</feature>
<feature type="transmembrane region" description="Helical" evidence="12">
    <location>
        <begin position="634"/>
        <end position="653"/>
    </location>
</feature>
<keyword evidence="6" id="KW-0689">Ribosomal protein</keyword>
<evidence type="ECO:0000256" key="5">
    <source>
        <dbReference type="ARBA" id="ARBA00022692"/>
    </source>
</evidence>
<keyword evidence="10" id="KW-0687">Ribonucleoprotein</keyword>
<dbReference type="GO" id="GO:0016407">
    <property type="term" value="F:acetyltransferase activity"/>
    <property type="evidence" value="ECO:0007669"/>
    <property type="project" value="TreeGrafter"/>
</dbReference>
<dbReference type="Proteomes" id="UP000603453">
    <property type="component" value="Unassembled WGS sequence"/>
</dbReference>
<dbReference type="FunFam" id="1.10.1620.10:FF:000001">
    <property type="entry name" value="60S ribosomal protein-like L39"/>
    <property type="match status" value="1"/>
</dbReference>
<comment type="subcellular location">
    <subcellularLocation>
        <location evidence="1">Membrane</location>
        <topology evidence="1">Multi-pass membrane protein</topology>
    </subcellularLocation>
</comment>
<reference evidence="14" key="1">
    <citation type="submission" date="2020-12" db="EMBL/GenBank/DDBJ databases">
        <title>Metabolic potential, ecology and presence of endohyphal bacteria is reflected in genomic diversity of Mucoromycotina.</title>
        <authorList>
            <person name="Muszewska A."/>
            <person name="Okrasinska A."/>
            <person name="Steczkiewicz K."/>
            <person name="Drgas O."/>
            <person name="Orlowska M."/>
            <person name="Perlinska-Lenart U."/>
            <person name="Aleksandrzak-Piekarczyk T."/>
            <person name="Szatraj K."/>
            <person name="Zielenkiewicz U."/>
            <person name="Pilsyk S."/>
            <person name="Malc E."/>
            <person name="Mieczkowski P."/>
            <person name="Kruszewska J.S."/>
            <person name="Biernat P."/>
            <person name="Pawlowska J."/>
        </authorList>
    </citation>
    <scope>NUCLEOTIDE SEQUENCE</scope>
    <source>
        <strain evidence="14">WA0000017839</strain>
    </source>
</reference>
<feature type="transmembrane region" description="Helical" evidence="12">
    <location>
        <begin position="598"/>
        <end position="618"/>
    </location>
</feature>
<keyword evidence="8 12" id="KW-0472">Membrane</keyword>
<evidence type="ECO:0000256" key="3">
    <source>
        <dbReference type="ARBA" id="ARBA00010666"/>
    </source>
</evidence>
<dbReference type="Pfam" id="PF00832">
    <property type="entry name" value="Ribosomal_L39"/>
    <property type="match status" value="1"/>
</dbReference>
<feature type="transmembrane region" description="Helical" evidence="12">
    <location>
        <begin position="522"/>
        <end position="546"/>
    </location>
</feature>
<protein>
    <recommendedName>
        <fullName evidence="11">60S ribosomal protein L39</fullName>
    </recommendedName>
</protein>
<evidence type="ECO:0000256" key="11">
    <source>
        <dbReference type="ARBA" id="ARBA00035339"/>
    </source>
</evidence>
<evidence type="ECO:0000313" key="14">
    <source>
        <dbReference type="EMBL" id="KAG2211829.1"/>
    </source>
</evidence>
<comment type="caution">
    <text evidence="14">The sequence shown here is derived from an EMBL/GenBank/DDBJ whole genome shotgun (WGS) entry which is preliminary data.</text>
</comment>